<dbReference type="UniPathway" id="UPA00077">
    <property type="reaction ID" value="UER00158"/>
</dbReference>
<evidence type="ECO:0000256" key="7">
    <source>
        <dbReference type="RuleBase" id="RU004474"/>
    </source>
</evidence>
<dbReference type="InterPro" id="IPR012259">
    <property type="entry name" value="DHFR"/>
</dbReference>
<gene>
    <name evidence="10" type="ORF">P170DRAFT_466483</name>
</gene>
<dbReference type="OrthoDB" id="414698at2759"/>
<evidence type="ECO:0000256" key="2">
    <source>
        <dbReference type="ARBA" id="ARBA00012856"/>
    </source>
</evidence>
<proteinExistence type="inferred from homology"/>
<dbReference type="Pfam" id="PF00186">
    <property type="entry name" value="DHFR_1"/>
    <property type="match status" value="1"/>
</dbReference>
<dbReference type="PROSITE" id="PS00075">
    <property type="entry name" value="DHFR_1"/>
    <property type="match status" value="1"/>
</dbReference>
<evidence type="ECO:0000259" key="9">
    <source>
        <dbReference type="PROSITE" id="PS51330"/>
    </source>
</evidence>
<dbReference type="SUPFAM" id="SSF53597">
    <property type="entry name" value="Dihydrofolate reductase-like"/>
    <property type="match status" value="1"/>
</dbReference>
<comment type="similarity">
    <text evidence="7">Belongs to the dihydrofolate reductase family.</text>
</comment>
<dbReference type="Gene3D" id="3.40.430.10">
    <property type="entry name" value="Dihydrofolate Reductase, subunit A"/>
    <property type="match status" value="1"/>
</dbReference>
<evidence type="ECO:0000313" key="11">
    <source>
        <dbReference type="Proteomes" id="UP000234275"/>
    </source>
</evidence>
<keyword evidence="11" id="KW-1185">Reference proteome</keyword>
<dbReference type="STRING" id="1392250.A0A2I2G2Q9"/>
<dbReference type="InterPro" id="IPR024072">
    <property type="entry name" value="DHFR-like_dom_sf"/>
</dbReference>
<keyword evidence="5" id="KW-0521">NADP</keyword>
<dbReference type="CDD" id="cd00209">
    <property type="entry name" value="DHFR"/>
    <property type="match status" value="1"/>
</dbReference>
<dbReference type="EMBL" id="MSFO01000006">
    <property type="protein sequence ID" value="PLB47158.1"/>
    <property type="molecule type" value="Genomic_DNA"/>
</dbReference>
<dbReference type="GO" id="GO:0005739">
    <property type="term" value="C:mitochondrion"/>
    <property type="evidence" value="ECO:0007669"/>
    <property type="project" value="TreeGrafter"/>
</dbReference>
<comment type="pathway">
    <text evidence="1">Cofactor biosynthesis; tetrahydrofolate biosynthesis; 5,6,7,8-tetrahydrofolate from 7,8-dihydrofolate: step 1/1.</text>
</comment>
<evidence type="ECO:0000256" key="4">
    <source>
        <dbReference type="ARBA" id="ARBA00022563"/>
    </source>
</evidence>
<dbReference type="PANTHER" id="PTHR48069">
    <property type="entry name" value="DIHYDROFOLATE REDUCTASE"/>
    <property type="match status" value="1"/>
</dbReference>
<dbReference type="GO" id="GO:0046655">
    <property type="term" value="P:folic acid metabolic process"/>
    <property type="evidence" value="ECO:0007669"/>
    <property type="project" value="TreeGrafter"/>
</dbReference>
<dbReference type="GO" id="GO:0006730">
    <property type="term" value="P:one-carbon metabolic process"/>
    <property type="evidence" value="ECO:0007669"/>
    <property type="project" value="UniProtKB-KW"/>
</dbReference>
<sequence>MPPSTNPSQPEPQPQPQSTMPLPKKPLTLIVATTPLTSPQSGHQRLGIGLNGTLPWPRIKTDMSFFARVTTRPPSEIPGSTNAMIMGRKTYDSVPASLRPLGKRLSVILSRGGEGGKGGLGERVRRDLERKLEKEKERERELAQEKEKAQTQTQEQGQGQGQGTQKGEEKRGGKQTSAIIATSLPSALDELDHTYSKPDSHPLVGHVFVIGGAEIYRSALDLPSTQPLRIVMTHVEKLSGEKFECDTFFPVDEELEDPGLWRTASAEEVTGWVGEVVTGEWIEEGDVKLEGWFMDFVFDSNLYLD</sequence>
<dbReference type="Proteomes" id="UP000234275">
    <property type="component" value="Unassembled WGS sequence"/>
</dbReference>
<dbReference type="GO" id="GO:0050661">
    <property type="term" value="F:NADP binding"/>
    <property type="evidence" value="ECO:0007669"/>
    <property type="project" value="InterPro"/>
</dbReference>
<name>A0A2I2G2Q9_9EURO</name>
<evidence type="ECO:0000256" key="3">
    <source>
        <dbReference type="ARBA" id="ARBA00018886"/>
    </source>
</evidence>
<evidence type="ECO:0000256" key="1">
    <source>
        <dbReference type="ARBA" id="ARBA00004903"/>
    </source>
</evidence>
<feature type="compositionally biased region" description="Pro residues" evidence="8">
    <location>
        <begin position="1"/>
        <end position="15"/>
    </location>
</feature>
<feature type="region of interest" description="Disordered" evidence="8">
    <location>
        <begin position="132"/>
        <end position="176"/>
    </location>
</feature>
<dbReference type="EC" id="1.5.1.3" evidence="2"/>
<dbReference type="GeneID" id="36560118"/>
<evidence type="ECO:0000256" key="5">
    <source>
        <dbReference type="ARBA" id="ARBA00022857"/>
    </source>
</evidence>
<evidence type="ECO:0000313" key="10">
    <source>
        <dbReference type="EMBL" id="PLB47158.1"/>
    </source>
</evidence>
<protein>
    <recommendedName>
        <fullName evidence="3">Dihydrofolate reductase</fullName>
        <ecNumber evidence="2">1.5.1.3</ecNumber>
    </recommendedName>
</protein>
<dbReference type="RefSeq" id="XP_024702460.1">
    <property type="nucleotide sequence ID" value="XM_024852420.1"/>
</dbReference>
<dbReference type="InterPro" id="IPR001796">
    <property type="entry name" value="DHFR_dom"/>
</dbReference>
<dbReference type="PRINTS" id="PR00070">
    <property type="entry name" value="DHFR"/>
</dbReference>
<evidence type="ECO:0000256" key="6">
    <source>
        <dbReference type="ARBA" id="ARBA00023002"/>
    </source>
</evidence>
<dbReference type="VEuPathDB" id="FungiDB:P170DRAFT_466483"/>
<dbReference type="GO" id="GO:0046654">
    <property type="term" value="P:tetrahydrofolate biosynthetic process"/>
    <property type="evidence" value="ECO:0007669"/>
    <property type="project" value="UniProtKB-UniPathway"/>
</dbReference>
<feature type="compositionally biased region" description="Basic and acidic residues" evidence="8">
    <location>
        <begin position="132"/>
        <end position="149"/>
    </location>
</feature>
<dbReference type="GO" id="GO:0004146">
    <property type="term" value="F:dihydrofolate reductase activity"/>
    <property type="evidence" value="ECO:0007669"/>
    <property type="project" value="UniProtKB-EC"/>
</dbReference>
<dbReference type="GO" id="GO:0046452">
    <property type="term" value="P:dihydrofolate metabolic process"/>
    <property type="evidence" value="ECO:0007669"/>
    <property type="project" value="TreeGrafter"/>
</dbReference>
<dbReference type="AlphaFoldDB" id="A0A2I2G2Q9"/>
<keyword evidence="4" id="KW-0554">One-carbon metabolism</keyword>
<dbReference type="PANTHER" id="PTHR48069:SF3">
    <property type="entry name" value="DIHYDROFOLATE REDUCTASE"/>
    <property type="match status" value="1"/>
</dbReference>
<feature type="region of interest" description="Disordered" evidence="8">
    <location>
        <begin position="1"/>
        <end position="26"/>
    </location>
</feature>
<organism evidence="10 11">
    <name type="scientific">Aspergillus steynii IBT 23096</name>
    <dbReference type="NCBI Taxonomy" id="1392250"/>
    <lineage>
        <taxon>Eukaryota</taxon>
        <taxon>Fungi</taxon>
        <taxon>Dikarya</taxon>
        <taxon>Ascomycota</taxon>
        <taxon>Pezizomycotina</taxon>
        <taxon>Eurotiomycetes</taxon>
        <taxon>Eurotiomycetidae</taxon>
        <taxon>Eurotiales</taxon>
        <taxon>Aspergillaceae</taxon>
        <taxon>Aspergillus</taxon>
        <taxon>Aspergillus subgen. Circumdati</taxon>
    </lineage>
</organism>
<feature type="domain" description="DHFR" evidence="9">
    <location>
        <begin position="26"/>
        <end position="305"/>
    </location>
</feature>
<dbReference type="InterPro" id="IPR017925">
    <property type="entry name" value="DHFR_CS"/>
</dbReference>
<evidence type="ECO:0000256" key="8">
    <source>
        <dbReference type="SAM" id="MobiDB-lite"/>
    </source>
</evidence>
<dbReference type="PROSITE" id="PS51330">
    <property type="entry name" value="DHFR_2"/>
    <property type="match status" value="1"/>
</dbReference>
<keyword evidence="6" id="KW-0560">Oxidoreductase</keyword>
<reference evidence="10 11" key="1">
    <citation type="submission" date="2016-12" db="EMBL/GenBank/DDBJ databases">
        <title>The genomes of Aspergillus section Nigri reveals drivers in fungal speciation.</title>
        <authorList>
            <consortium name="DOE Joint Genome Institute"/>
            <person name="Vesth T.C."/>
            <person name="Nybo J."/>
            <person name="Theobald S."/>
            <person name="Brandl J."/>
            <person name="Frisvad J.C."/>
            <person name="Nielsen K.F."/>
            <person name="Lyhne E.K."/>
            <person name="Kogle M.E."/>
            <person name="Kuo A."/>
            <person name="Riley R."/>
            <person name="Clum A."/>
            <person name="Nolan M."/>
            <person name="Lipzen A."/>
            <person name="Salamov A."/>
            <person name="Henrissat B."/>
            <person name="Wiebenga A."/>
            <person name="De Vries R.P."/>
            <person name="Grigoriev I.V."/>
            <person name="Mortensen U.H."/>
            <person name="Andersen M.R."/>
            <person name="Baker S.E."/>
        </authorList>
    </citation>
    <scope>NUCLEOTIDE SEQUENCE [LARGE SCALE GENOMIC DNA]</scope>
    <source>
        <strain evidence="10 11">IBT 23096</strain>
    </source>
</reference>
<comment type="caution">
    <text evidence="10">The sequence shown here is derived from an EMBL/GenBank/DDBJ whole genome shotgun (WGS) entry which is preliminary data.</text>
</comment>
<accession>A0A2I2G2Q9</accession>